<name>A0A5F2BNF2_9LEPT</name>
<evidence type="ECO:0000313" key="1">
    <source>
        <dbReference type="EMBL" id="TGM07083.1"/>
    </source>
</evidence>
<evidence type="ECO:0000313" key="2">
    <source>
        <dbReference type="Proteomes" id="UP000298429"/>
    </source>
</evidence>
<dbReference type="Gene3D" id="3.30.2130.30">
    <property type="match status" value="1"/>
</dbReference>
<dbReference type="EMBL" id="RQGN01000029">
    <property type="protein sequence ID" value="TGM07083.1"/>
    <property type="molecule type" value="Genomic_DNA"/>
</dbReference>
<dbReference type="AlphaFoldDB" id="A0A5F2BNF2"/>
<protein>
    <submittedName>
        <fullName evidence="1">Uncharacterized protein</fullName>
    </submittedName>
</protein>
<sequence>MHWKFPKFKSGQTRRWEYLLPTGSSKETEQIAKKILADSYLPKTQIPFLKILPGKILLENANFRQALELLARIPWVRDFRLNLGMYPFKKSFSFDEFETALRKSEILPEDWNLQFRPQVKGETEWSNEDLNRLWETKSDSVSKTSGKKGAKTTELSALLVEDEIILNVGLGGEPLNQRGSFKSLSKSAPIREDLARFLIQRMHKILPNPDAVFVPFAGTGTLIRESVDSILGIGFPHYSRQYLFQDMKEFPEATWEFLRKKILKETNGNSIGIWWNELNSETFEYAENRMNVYQDFLKQSGLSESLRFVHKAGDFFGLSPKEIWESSGKPKRIWMPLNPPYGLRMETGSSTGFYKKLGERLKHWWELPCEISGLILCPDEDSWSVLIRNLGIKTDTILVTHGGTDLRVVYF</sequence>
<gene>
    <name evidence="1" type="ORF">EHQ76_05675</name>
</gene>
<dbReference type="Gene3D" id="3.40.50.150">
    <property type="entry name" value="Vaccinia Virus protein VP39"/>
    <property type="match status" value="1"/>
</dbReference>
<reference evidence="1 2" key="1">
    <citation type="journal article" date="2019" name="PLoS Negl. Trop. Dis.">
        <title>Revisiting the worldwide diversity of Leptospira species in the environment.</title>
        <authorList>
            <person name="Vincent A.T."/>
            <person name="Schiettekatte O."/>
            <person name="Bourhy P."/>
            <person name="Veyrier F.J."/>
            <person name="Picardeau M."/>
        </authorList>
    </citation>
    <scope>NUCLEOTIDE SEQUENCE [LARGE SCALE GENOMIC DNA]</scope>
    <source>
        <strain evidence="1 2">201702444</strain>
    </source>
</reference>
<accession>A0A5F2BNF2</accession>
<organism evidence="1 2">
    <name type="scientific">Leptospira barantonii</name>
    <dbReference type="NCBI Taxonomy" id="2023184"/>
    <lineage>
        <taxon>Bacteria</taxon>
        <taxon>Pseudomonadati</taxon>
        <taxon>Spirochaetota</taxon>
        <taxon>Spirochaetia</taxon>
        <taxon>Leptospirales</taxon>
        <taxon>Leptospiraceae</taxon>
        <taxon>Leptospira</taxon>
    </lineage>
</organism>
<dbReference type="InterPro" id="IPR029063">
    <property type="entry name" value="SAM-dependent_MTases_sf"/>
</dbReference>
<comment type="caution">
    <text evidence="1">The sequence shown here is derived from an EMBL/GenBank/DDBJ whole genome shotgun (WGS) entry which is preliminary data.</text>
</comment>
<dbReference type="Proteomes" id="UP000298429">
    <property type="component" value="Unassembled WGS sequence"/>
</dbReference>
<dbReference type="RefSeq" id="WP_135670133.1">
    <property type="nucleotide sequence ID" value="NZ_RQGN01000029.1"/>
</dbReference>
<proteinExistence type="predicted"/>
<dbReference type="OrthoDB" id="336435at2"/>